<sequence>MKTFRRGGIHPPENKLTNDCQITELPLPGELRVMLAQCIGAPPRPTVKPGDRVACGDRIVEVTAFVSAPVHSPVNGIVKKLEPTRTPQGIWQDSIVIEPDKENPISYPEPRTKEETDALSPKEIVEIIGDMGVVGLGGATFPTRVKLSVPEGKSVDYLLINGAECEPCLTCDNALMKEHPEEIVEGTLLLMRAAGAEKGIFGIEENKPDAIKAMKAAVAGKPQLRVVTLKKKYPQGGEKQLIFATTGRIVPAGGLPIATGCIVDNVATAYAVYQAVRLRRPLTDRVVTVTGPGLSNPGNFLVKNGTSLNDILTFAGGLPDDTGKIIAGGPMMGRAISATDSSATKGLSGLVVLPHDEALRKPEGPCIRCARCVGVCPMGLEPYLLMLQADVKRWDDMAQRGVMNCLECGSCTYICPSNRPLLDMIKLGKQELRKKK</sequence>
<evidence type="ECO:0000313" key="1">
    <source>
        <dbReference type="EMBL" id="TGY79143.1"/>
    </source>
</evidence>
<comment type="caution">
    <text evidence="1">The sequence shown here is derived from an EMBL/GenBank/DDBJ whole genome shotgun (WGS) entry which is preliminary data.</text>
</comment>
<protein>
    <submittedName>
        <fullName evidence="1">Electron transport complex subunit RsxC</fullName>
    </submittedName>
</protein>
<dbReference type="EMBL" id="SRYB01000008">
    <property type="protein sequence ID" value="TGY79143.1"/>
    <property type="molecule type" value="Genomic_DNA"/>
</dbReference>
<accession>A0AC61RGQ8</accession>
<reference evidence="1" key="1">
    <citation type="submission" date="2019-04" db="EMBL/GenBank/DDBJ databases">
        <title>Microbes associate with the intestines of laboratory mice.</title>
        <authorList>
            <person name="Navarre W."/>
            <person name="Wong E."/>
            <person name="Huang K."/>
            <person name="Tropini C."/>
            <person name="Ng K."/>
            <person name="Yu B."/>
        </authorList>
    </citation>
    <scope>NUCLEOTIDE SEQUENCE</scope>
    <source>
        <strain evidence="1">NM04_E33</strain>
    </source>
</reference>
<proteinExistence type="predicted"/>
<organism evidence="1 2">
    <name type="scientific">Lepagella muris</name>
    <dbReference type="NCBI Taxonomy" id="3032870"/>
    <lineage>
        <taxon>Bacteria</taxon>
        <taxon>Pseudomonadati</taxon>
        <taxon>Bacteroidota</taxon>
        <taxon>Bacteroidia</taxon>
        <taxon>Bacteroidales</taxon>
        <taxon>Muribaculaceae</taxon>
        <taxon>Lepagella</taxon>
    </lineage>
</organism>
<gene>
    <name evidence="1" type="primary">rsxC</name>
    <name evidence="1" type="ORF">E5331_07095</name>
</gene>
<dbReference type="Proteomes" id="UP000306319">
    <property type="component" value="Unassembled WGS sequence"/>
</dbReference>
<name>A0AC61RGQ8_9BACT</name>
<evidence type="ECO:0000313" key="2">
    <source>
        <dbReference type="Proteomes" id="UP000306319"/>
    </source>
</evidence>
<keyword evidence="2" id="KW-1185">Reference proteome</keyword>